<accession>A0A8D8ZFU1</accession>
<evidence type="ECO:0000259" key="2">
    <source>
        <dbReference type="PROSITE" id="PS50119"/>
    </source>
</evidence>
<name>A0A8D8ZFU1_9HEMI</name>
<dbReference type="EMBL" id="HBUF01508540">
    <property type="protein sequence ID" value="CAG6746217.1"/>
    <property type="molecule type" value="Transcribed_RNA"/>
</dbReference>
<reference evidence="3" key="1">
    <citation type="submission" date="2021-05" db="EMBL/GenBank/DDBJ databases">
        <authorList>
            <person name="Alioto T."/>
            <person name="Alioto T."/>
            <person name="Gomez Garrido J."/>
        </authorList>
    </citation>
    <scope>NUCLEOTIDE SEQUENCE</scope>
</reference>
<organism evidence="3">
    <name type="scientific">Cacopsylla melanoneura</name>
    <dbReference type="NCBI Taxonomy" id="428564"/>
    <lineage>
        <taxon>Eukaryota</taxon>
        <taxon>Metazoa</taxon>
        <taxon>Ecdysozoa</taxon>
        <taxon>Arthropoda</taxon>
        <taxon>Hexapoda</taxon>
        <taxon>Insecta</taxon>
        <taxon>Pterygota</taxon>
        <taxon>Neoptera</taxon>
        <taxon>Paraneoptera</taxon>
        <taxon>Hemiptera</taxon>
        <taxon>Sternorrhyncha</taxon>
        <taxon>Psylloidea</taxon>
        <taxon>Psyllidae</taxon>
        <taxon>Psyllinae</taxon>
        <taxon>Cacopsylla</taxon>
    </lineage>
</organism>
<dbReference type="PROSITE" id="PS50119">
    <property type="entry name" value="ZF_BBOX"/>
    <property type="match status" value="1"/>
</dbReference>
<dbReference type="SUPFAM" id="SSF57903">
    <property type="entry name" value="FYVE/PHD zinc finger"/>
    <property type="match status" value="1"/>
</dbReference>
<evidence type="ECO:0000256" key="1">
    <source>
        <dbReference type="PROSITE-ProRule" id="PRU00024"/>
    </source>
</evidence>
<evidence type="ECO:0000313" key="3">
    <source>
        <dbReference type="EMBL" id="CAG6746214.1"/>
    </source>
</evidence>
<proteinExistence type="predicted"/>
<keyword evidence="1" id="KW-0479">Metal-binding</keyword>
<keyword evidence="1" id="KW-0863">Zinc-finger</keyword>
<dbReference type="InterPro" id="IPR011011">
    <property type="entry name" value="Znf_FYVE_PHD"/>
</dbReference>
<sequence>MKTVQSPKSPRNTRGKTCDLCNKSTAEINCNYCSKMICSICTELTATEISSLKKGKTKLKFECKICQSGQKSDPNQSLLSVINELREQICKLEAKLDGNNNPGDQNNGNLDIDAVVNEMEERRIRSRNVIMFQIVESNETDPEKRIKHDKQKAMQILANLDHQIQENEIFVRRLGKPGNPTRPLRVTMKNERDVKNVLRKSNANKNIKNDLTPIQRNKLKELNEKLQDKIQAGEEGWTIKYVRGHPQLWRVQTPTDQNSNT</sequence>
<dbReference type="EMBL" id="HBUF01508539">
    <property type="protein sequence ID" value="CAG6746214.1"/>
    <property type="molecule type" value="Transcribed_RNA"/>
</dbReference>
<keyword evidence="1" id="KW-0862">Zinc</keyword>
<feature type="domain" description="B box-type" evidence="2">
    <location>
        <begin position="13"/>
        <end position="43"/>
    </location>
</feature>
<dbReference type="AlphaFoldDB" id="A0A8D8ZFU1"/>
<protein>
    <recommendedName>
        <fullName evidence="2">B box-type domain-containing protein</fullName>
    </recommendedName>
</protein>
<dbReference type="GO" id="GO:0008270">
    <property type="term" value="F:zinc ion binding"/>
    <property type="evidence" value="ECO:0007669"/>
    <property type="project" value="UniProtKB-KW"/>
</dbReference>
<dbReference type="InterPro" id="IPR000315">
    <property type="entry name" value="Znf_B-box"/>
</dbReference>
<dbReference type="EMBL" id="HBUF01508541">
    <property type="protein sequence ID" value="CAG6746220.1"/>
    <property type="molecule type" value="Transcribed_RNA"/>
</dbReference>